<evidence type="ECO:0000256" key="3">
    <source>
        <dbReference type="ARBA" id="ARBA00022884"/>
    </source>
</evidence>
<dbReference type="STRING" id="1229908.NKOR_01480"/>
<dbReference type="InterPro" id="IPR022801">
    <property type="entry name" value="Ribosomal_uS4"/>
</dbReference>
<evidence type="ECO:0000313" key="11">
    <source>
        <dbReference type="Proteomes" id="UP000006101"/>
    </source>
</evidence>
<dbReference type="Proteomes" id="UP000006101">
    <property type="component" value="Chromosome"/>
</dbReference>
<dbReference type="AlphaFoldDB" id="K0B513"/>
<keyword evidence="3 6" id="KW-0694">RNA-binding</keyword>
<dbReference type="PANTHER" id="PTHR11831:SF5">
    <property type="entry name" value="40S RIBOSOMAL PROTEIN S9"/>
    <property type="match status" value="1"/>
</dbReference>
<dbReference type="GO" id="GO:0019843">
    <property type="term" value="F:rRNA binding"/>
    <property type="evidence" value="ECO:0007669"/>
    <property type="project" value="UniProtKB-UniRule"/>
</dbReference>
<dbReference type="NCBIfam" id="NF003139">
    <property type="entry name" value="PRK04051.1"/>
    <property type="match status" value="1"/>
</dbReference>
<evidence type="ECO:0000256" key="5">
    <source>
        <dbReference type="ARBA" id="ARBA00023274"/>
    </source>
</evidence>
<dbReference type="NCBIfam" id="TIGR01018">
    <property type="entry name" value="uS4_arch"/>
    <property type="match status" value="1"/>
</dbReference>
<feature type="region of interest" description="Disordered" evidence="7">
    <location>
        <begin position="159"/>
        <end position="207"/>
    </location>
</feature>
<dbReference type="GO" id="GO:0042274">
    <property type="term" value="P:ribosomal small subunit biogenesis"/>
    <property type="evidence" value="ECO:0007669"/>
    <property type="project" value="TreeGrafter"/>
</dbReference>
<dbReference type="CDD" id="cd00165">
    <property type="entry name" value="S4"/>
    <property type="match status" value="1"/>
</dbReference>
<dbReference type="SMART" id="SM01390">
    <property type="entry name" value="Ribosomal_S4"/>
    <property type="match status" value="1"/>
</dbReference>
<keyword evidence="2 6" id="KW-0699">rRNA-binding</keyword>
<dbReference type="PATRIC" id="fig|1229908.8.peg.309"/>
<comment type="subunit">
    <text evidence="6">Part of the 30S ribosomal subunit. Contacts protein S5. The interaction surface between S4 and S5 is involved in control of translational fidelity.</text>
</comment>
<organism evidence="10 11">
    <name type="scientific">Candidatus Nitrosopumilus koreensis AR1</name>
    <dbReference type="NCBI Taxonomy" id="1229908"/>
    <lineage>
        <taxon>Archaea</taxon>
        <taxon>Nitrososphaerota</taxon>
        <taxon>Nitrososphaeria</taxon>
        <taxon>Nitrosopumilales</taxon>
        <taxon>Nitrosopumilaceae</taxon>
        <taxon>Nitrosopumilus</taxon>
    </lineage>
</organism>
<evidence type="ECO:0000256" key="4">
    <source>
        <dbReference type="ARBA" id="ARBA00022980"/>
    </source>
</evidence>
<dbReference type="Pfam" id="PF01479">
    <property type="entry name" value="S4"/>
    <property type="match status" value="1"/>
</dbReference>
<evidence type="ECO:0000259" key="8">
    <source>
        <dbReference type="SMART" id="SM00363"/>
    </source>
</evidence>
<keyword evidence="4 6" id="KW-0689">Ribosomal protein</keyword>
<dbReference type="HOGENOM" id="CLU_089738_1_1_2"/>
<dbReference type="SUPFAM" id="SSF55174">
    <property type="entry name" value="Alpha-L RNA-binding motif"/>
    <property type="match status" value="1"/>
</dbReference>
<gene>
    <name evidence="10" type="primary">rps4p</name>
    <name evidence="6" type="synonym">rps4</name>
    <name evidence="10" type="ORF">NKOR_01480</name>
</gene>
<feature type="compositionally biased region" description="Acidic residues" evidence="7">
    <location>
        <begin position="172"/>
        <end position="184"/>
    </location>
</feature>
<dbReference type="Pfam" id="PF00163">
    <property type="entry name" value="Ribosomal_S4"/>
    <property type="match status" value="1"/>
</dbReference>
<sequence length="207" mass="23583">MGDPKYPRRNWRKPKRPLNYELKMEELKTLGTFGLRTKRELWKAHTELSRVRHQARSLLALGQEIRAEKEPILMKSLARIGLVSADATLDDVLNLNAEDLLSRRLQTIVTKKLGFKTPYQARQAVIHGHIMIGERKVDIPSYTVTVEEENSVHFAPESKIPEMLEKTKTETPVEEAVESTEETATETTETSAEKPKDDSSSTEEKNS</sequence>
<feature type="domain" description="Small ribosomal subunit protein uS4 N-terminal" evidence="9">
    <location>
        <begin position="5"/>
        <end position="102"/>
    </location>
</feature>
<dbReference type="GeneID" id="13725747"/>
<keyword evidence="5 6" id="KW-0687">Ribonucleoprotein</keyword>
<dbReference type="InterPro" id="IPR022802">
    <property type="entry name" value="Ribosomal_uS4_arc"/>
</dbReference>
<dbReference type="GO" id="GO:0003735">
    <property type="term" value="F:structural constituent of ribosome"/>
    <property type="evidence" value="ECO:0007669"/>
    <property type="project" value="InterPro"/>
</dbReference>
<evidence type="ECO:0000256" key="1">
    <source>
        <dbReference type="ARBA" id="ARBA00007465"/>
    </source>
</evidence>
<evidence type="ECO:0000256" key="7">
    <source>
        <dbReference type="SAM" id="MobiDB-lite"/>
    </source>
</evidence>
<comment type="similarity">
    <text evidence="1 6">Belongs to the universal ribosomal protein uS4 family.</text>
</comment>
<dbReference type="Gene3D" id="3.10.290.10">
    <property type="entry name" value="RNA-binding S4 domain"/>
    <property type="match status" value="1"/>
</dbReference>
<dbReference type="EMBL" id="CP003842">
    <property type="protein sequence ID" value="AFS80202.1"/>
    <property type="molecule type" value="Genomic_DNA"/>
</dbReference>
<proteinExistence type="inferred from homology"/>
<dbReference type="InterPro" id="IPR002942">
    <property type="entry name" value="S4_RNA-bd"/>
</dbReference>
<dbReference type="KEGG" id="nkr:NKOR_01480"/>
<dbReference type="GO" id="GO:0006412">
    <property type="term" value="P:translation"/>
    <property type="evidence" value="ECO:0007669"/>
    <property type="project" value="UniProtKB-UniRule"/>
</dbReference>
<reference evidence="10 11" key="1">
    <citation type="journal article" date="2012" name="J. Bacteriol.">
        <title>Draft Genome Sequence of an Ammonia-Oxidizing Archaeon, "Candidatus Nitrosopumilus koreensis" AR1, from Marine Sediment.</title>
        <authorList>
            <person name="Park S.J."/>
            <person name="Kim J.G."/>
            <person name="Jung M.Y."/>
            <person name="Kim S.J."/>
            <person name="Cha I.T."/>
            <person name="Kwon K."/>
            <person name="Lee J.H."/>
            <person name="Rhee S.K."/>
        </authorList>
    </citation>
    <scope>NUCLEOTIDE SEQUENCE [LARGE SCALE GENOMIC DNA]</scope>
    <source>
        <strain evidence="10 11">AR1</strain>
    </source>
</reference>
<evidence type="ECO:0000259" key="9">
    <source>
        <dbReference type="SMART" id="SM01390"/>
    </source>
</evidence>
<dbReference type="RefSeq" id="WP_014962591.1">
    <property type="nucleotide sequence ID" value="NC_018655.1"/>
</dbReference>
<dbReference type="GO" id="GO:0015935">
    <property type="term" value="C:small ribosomal subunit"/>
    <property type="evidence" value="ECO:0007669"/>
    <property type="project" value="InterPro"/>
</dbReference>
<dbReference type="PROSITE" id="PS50889">
    <property type="entry name" value="S4"/>
    <property type="match status" value="1"/>
</dbReference>
<evidence type="ECO:0000256" key="6">
    <source>
        <dbReference type="HAMAP-Rule" id="MF_01306"/>
    </source>
</evidence>
<name>K0B513_9ARCH</name>
<feature type="compositionally biased region" description="Basic and acidic residues" evidence="7">
    <location>
        <begin position="159"/>
        <end position="171"/>
    </location>
</feature>
<evidence type="ECO:0000313" key="10">
    <source>
        <dbReference type="EMBL" id="AFS80202.1"/>
    </source>
</evidence>
<feature type="domain" description="RNA-binding S4" evidence="8">
    <location>
        <begin position="103"/>
        <end position="168"/>
    </location>
</feature>
<dbReference type="InterPro" id="IPR036986">
    <property type="entry name" value="S4_RNA-bd_sf"/>
</dbReference>
<evidence type="ECO:0000256" key="2">
    <source>
        <dbReference type="ARBA" id="ARBA00022730"/>
    </source>
</evidence>
<dbReference type="HAMAP" id="MF_01306_A">
    <property type="entry name" value="Ribosomal_uS4_A"/>
    <property type="match status" value="1"/>
</dbReference>
<feature type="compositionally biased region" description="Basic and acidic residues" evidence="7">
    <location>
        <begin position="191"/>
        <end position="207"/>
    </location>
</feature>
<dbReference type="PANTHER" id="PTHR11831">
    <property type="entry name" value="30S 40S RIBOSOMAL PROTEIN"/>
    <property type="match status" value="1"/>
</dbReference>
<accession>K0B513</accession>
<dbReference type="InterPro" id="IPR001912">
    <property type="entry name" value="Ribosomal_uS4_N"/>
</dbReference>
<keyword evidence="11" id="KW-1185">Reference proteome</keyword>
<dbReference type="InterPro" id="IPR005710">
    <property type="entry name" value="Ribosomal_uS4_euk/arc"/>
</dbReference>
<comment type="function">
    <text evidence="6">With S5 and S12 plays an important role in translational accuracy.</text>
</comment>
<dbReference type="SMART" id="SM00363">
    <property type="entry name" value="S4"/>
    <property type="match status" value="1"/>
</dbReference>
<protein>
    <recommendedName>
        <fullName evidence="6">Small ribosomal subunit protein uS4</fullName>
    </recommendedName>
</protein>
<comment type="function">
    <text evidence="6">One of the primary rRNA binding proteins, it binds directly to 16S rRNA where it nucleates assembly of the body of the 30S subunit.</text>
</comment>